<dbReference type="GO" id="GO:1904047">
    <property type="term" value="F:S-adenosyl-L-methionine binding"/>
    <property type="evidence" value="ECO:0007669"/>
    <property type="project" value="TreeGrafter"/>
</dbReference>
<accession>A0A813KK53</accession>
<keyword evidence="2" id="KW-0808">Transferase</keyword>
<dbReference type="PRINTS" id="PR00505">
    <property type="entry name" value="D12N6MTFRASE"/>
</dbReference>
<dbReference type="SUPFAM" id="SSF53335">
    <property type="entry name" value="S-adenosyl-L-methionine-dependent methyltransferases"/>
    <property type="match status" value="1"/>
</dbReference>
<proteinExistence type="predicted"/>
<dbReference type="InterPro" id="IPR012327">
    <property type="entry name" value="MeTrfase_D12"/>
</dbReference>
<protein>
    <recommendedName>
        <fullName evidence="6">Site-specific DNA-methyltransferase (adenine-specific)</fullName>
    </recommendedName>
</protein>
<dbReference type="GO" id="GO:0043565">
    <property type="term" value="F:sequence-specific DNA binding"/>
    <property type="evidence" value="ECO:0007669"/>
    <property type="project" value="TreeGrafter"/>
</dbReference>
<reference evidence="4" key="1">
    <citation type="submission" date="2021-02" db="EMBL/GenBank/DDBJ databases">
        <authorList>
            <person name="Dougan E. K."/>
            <person name="Rhodes N."/>
            <person name="Thang M."/>
            <person name="Chan C."/>
        </authorList>
    </citation>
    <scope>NUCLEOTIDE SEQUENCE</scope>
</reference>
<dbReference type="Gene3D" id="3.40.50.150">
    <property type="entry name" value="Vaccinia Virus protein VP39"/>
    <property type="match status" value="1"/>
</dbReference>
<evidence type="ECO:0000256" key="3">
    <source>
        <dbReference type="ARBA" id="ARBA00022691"/>
    </source>
</evidence>
<evidence type="ECO:0008006" key="6">
    <source>
        <dbReference type="Google" id="ProtNLM"/>
    </source>
</evidence>
<dbReference type="PANTHER" id="PTHR30481">
    <property type="entry name" value="DNA ADENINE METHYLASE"/>
    <property type="match status" value="1"/>
</dbReference>
<dbReference type="Proteomes" id="UP000626109">
    <property type="component" value="Unassembled WGS sequence"/>
</dbReference>
<dbReference type="GO" id="GO:0032259">
    <property type="term" value="P:methylation"/>
    <property type="evidence" value="ECO:0007669"/>
    <property type="project" value="UniProtKB-KW"/>
</dbReference>
<evidence type="ECO:0000313" key="4">
    <source>
        <dbReference type="EMBL" id="CAE8704802.1"/>
    </source>
</evidence>
<comment type="caution">
    <text evidence="4">The sequence shown here is derived from an EMBL/GenBank/DDBJ whole genome shotgun (WGS) entry which is preliminary data.</text>
</comment>
<dbReference type="InterPro" id="IPR029063">
    <property type="entry name" value="SAM-dependent_MTases_sf"/>
</dbReference>
<evidence type="ECO:0000313" key="5">
    <source>
        <dbReference type="Proteomes" id="UP000626109"/>
    </source>
</evidence>
<evidence type="ECO:0000256" key="1">
    <source>
        <dbReference type="ARBA" id="ARBA00022603"/>
    </source>
</evidence>
<dbReference type="EMBL" id="CAJNNW010030864">
    <property type="protein sequence ID" value="CAE8704802.1"/>
    <property type="molecule type" value="Genomic_DNA"/>
</dbReference>
<dbReference type="GO" id="GO:0006298">
    <property type="term" value="P:mismatch repair"/>
    <property type="evidence" value="ECO:0007669"/>
    <property type="project" value="TreeGrafter"/>
</dbReference>
<dbReference type="GO" id="GO:0009307">
    <property type="term" value="P:DNA restriction-modification system"/>
    <property type="evidence" value="ECO:0007669"/>
    <property type="project" value="InterPro"/>
</dbReference>
<dbReference type="GO" id="GO:0009007">
    <property type="term" value="F:site-specific DNA-methyltransferase (adenine-specific) activity"/>
    <property type="evidence" value="ECO:0007669"/>
    <property type="project" value="UniProtKB-EC"/>
</dbReference>
<gene>
    <name evidence="4" type="ORF">PGLA2088_LOCUS33372</name>
</gene>
<keyword evidence="1" id="KW-0489">Methyltransferase</keyword>
<dbReference type="AlphaFoldDB" id="A0A813KK53"/>
<keyword evidence="3" id="KW-0949">S-adenosyl-L-methionine</keyword>
<evidence type="ECO:0000256" key="2">
    <source>
        <dbReference type="ARBA" id="ARBA00022679"/>
    </source>
</evidence>
<name>A0A813KK53_POLGL</name>
<dbReference type="Pfam" id="PF02086">
    <property type="entry name" value="MethyltransfD12"/>
    <property type="match status" value="1"/>
</dbReference>
<organism evidence="4 5">
    <name type="scientific">Polarella glacialis</name>
    <name type="common">Dinoflagellate</name>
    <dbReference type="NCBI Taxonomy" id="89957"/>
    <lineage>
        <taxon>Eukaryota</taxon>
        <taxon>Sar</taxon>
        <taxon>Alveolata</taxon>
        <taxon>Dinophyceae</taxon>
        <taxon>Suessiales</taxon>
        <taxon>Suessiaceae</taxon>
        <taxon>Polarella</taxon>
    </lineage>
</organism>
<sequence>MPRRKKPEDLSGIDRHFKWIGSKYDNRRFIAEHVPQQVREVRSPFFGSAAVELDLLRTRPGLSVRASDKHTALVVFWKAMLACPEDVANKLARLVTKNPISKMEFKRMADGIREGTHELACADSSLTAARFWLVNSLCFNANMSRLSFSGVLAASLARNRETRLKRRPGLGDQTAGRLHVQVQDAFEAIESSPAESFLFLDPPYLHEKKTEAAKVKVEFCGQCCRCSKAYKCETRFQKHVKGCQATSLDLPKGCNEVACLRCGKCFTQQAGFTKHTASCLSSSVNLVSGEGPAKLRKRTFFCKQPQYACGPNWGMDEHRKLHDTLVTRSRWILCHDVVVEVVVVIIVVVDVDVEVDVG</sequence>